<proteinExistence type="inferred from homology"/>
<keyword evidence="8" id="KW-1185">Reference proteome</keyword>
<dbReference type="Pfam" id="PF07992">
    <property type="entry name" value="Pyr_redox_2"/>
    <property type="match status" value="1"/>
</dbReference>
<dbReference type="PRINTS" id="PR00411">
    <property type="entry name" value="PNDRDTASEI"/>
</dbReference>
<dbReference type="InterPro" id="IPR023753">
    <property type="entry name" value="FAD/NAD-binding_dom"/>
</dbReference>
<dbReference type="GO" id="GO:0003955">
    <property type="term" value="F:NAD(P)H dehydrogenase (quinone) activity"/>
    <property type="evidence" value="ECO:0007669"/>
    <property type="project" value="TreeGrafter"/>
</dbReference>
<dbReference type="PRINTS" id="PR00368">
    <property type="entry name" value="FADPNR"/>
</dbReference>
<sequence>MTHCVNMQAIRRRRMRRLVIIGGGFAGVYAALSAARQTAGHRSVAIELVTRDRHLTVRPRLYEEDIDTARVPLDGVLTPVGVRLVVGTVTDLDTAQRTLRLIVDGDQRVMRYDAAVLAPGSSAIEPPWDTRPFGVDSFDEAARLRRHLDTLTAEGEGKGPGQWTAVVVGGGFTGLEVATELAARLRARRRTVGWADDVRVVLVERESTVAPGFGPRARAAIADALRCDGVEARPGTSVSRVDRHLATLSDGSTVAAQTVVWAGGQRASALTHQVGDEVGIQPDAHGRLPVDECLSVAGVEQLFAAGDVAAAATSPGRAAVMSCQHAIPQGKIAGHNAAALLCGQQPRPYRQPGYITCLDLGEWGALVTRGWDRNHIIAAGADGKRVKRWINRHFIYPNTTSAATLLADGRPERSDAFTAWLQGIVLGTRPLRGWLVARADDRPDRVERGRSRMVAS</sequence>
<evidence type="ECO:0000256" key="2">
    <source>
        <dbReference type="ARBA" id="ARBA00005272"/>
    </source>
</evidence>
<dbReference type="GO" id="GO:0019646">
    <property type="term" value="P:aerobic electron transport chain"/>
    <property type="evidence" value="ECO:0007669"/>
    <property type="project" value="TreeGrafter"/>
</dbReference>
<dbReference type="KEGG" id="mspg:F6B93_00705"/>
<protein>
    <recommendedName>
        <fullName evidence="6">FAD/NAD(P)-binding domain-containing protein</fullName>
    </recommendedName>
</protein>
<gene>
    <name evidence="7" type="ORF">F6B93_00705</name>
</gene>
<evidence type="ECO:0000313" key="8">
    <source>
        <dbReference type="Proteomes" id="UP000682202"/>
    </source>
</evidence>
<evidence type="ECO:0000259" key="6">
    <source>
        <dbReference type="Pfam" id="PF07992"/>
    </source>
</evidence>
<comment type="similarity">
    <text evidence="2">Belongs to the NADH dehydrogenase family.</text>
</comment>
<accession>A0A975JUY6</accession>
<dbReference type="Gene3D" id="3.50.50.100">
    <property type="match status" value="1"/>
</dbReference>
<name>A0A975JUY6_9MYCO</name>
<dbReference type="PANTHER" id="PTHR42913">
    <property type="entry name" value="APOPTOSIS-INDUCING FACTOR 1"/>
    <property type="match status" value="1"/>
</dbReference>
<dbReference type="InterPro" id="IPR036188">
    <property type="entry name" value="FAD/NAD-bd_sf"/>
</dbReference>
<evidence type="ECO:0000313" key="7">
    <source>
        <dbReference type="EMBL" id="QUR65795.1"/>
    </source>
</evidence>
<feature type="domain" description="FAD/NAD(P)-binding" evidence="6">
    <location>
        <begin position="17"/>
        <end position="330"/>
    </location>
</feature>
<keyword evidence="4" id="KW-0274">FAD</keyword>
<dbReference type="EMBL" id="CP046600">
    <property type="protein sequence ID" value="QUR65795.1"/>
    <property type="molecule type" value="Genomic_DNA"/>
</dbReference>
<keyword evidence="5" id="KW-0560">Oxidoreductase</keyword>
<evidence type="ECO:0000256" key="1">
    <source>
        <dbReference type="ARBA" id="ARBA00001974"/>
    </source>
</evidence>
<organism evidence="7 8">
    <name type="scientific">Mycobacterium spongiae</name>
    <dbReference type="NCBI Taxonomy" id="886343"/>
    <lineage>
        <taxon>Bacteria</taxon>
        <taxon>Bacillati</taxon>
        <taxon>Actinomycetota</taxon>
        <taxon>Actinomycetes</taxon>
        <taxon>Mycobacteriales</taxon>
        <taxon>Mycobacteriaceae</taxon>
        <taxon>Mycobacterium</taxon>
    </lineage>
</organism>
<evidence type="ECO:0000256" key="3">
    <source>
        <dbReference type="ARBA" id="ARBA00022630"/>
    </source>
</evidence>
<dbReference type="PANTHER" id="PTHR42913:SF3">
    <property type="entry name" value="64 KDA MITOCHONDRIAL NADH DEHYDROGENASE (EUROFUNG)"/>
    <property type="match status" value="1"/>
</dbReference>
<evidence type="ECO:0000256" key="5">
    <source>
        <dbReference type="ARBA" id="ARBA00023002"/>
    </source>
</evidence>
<keyword evidence="3" id="KW-0285">Flavoprotein</keyword>
<evidence type="ECO:0000256" key="4">
    <source>
        <dbReference type="ARBA" id="ARBA00022827"/>
    </source>
</evidence>
<reference evidence="7" key="1">
    <citation type="submission" date="2019-12" db="EMBL/GenBank/DDBJ databases">
        <title>Mycobacterium spongiae sp. nov.</title>
        <authorList>
            <person name="Stinear T."/>
        </authorList>
    </citation>
    <scope>NUCLEOTIDE SEQUENCE</scope>
    <source>
        <strain evidence="7">FSD4b-SM</strain>
    </source>
</reference>
<dbReference type="Proteomes" id="UP000682202">
    <property type="component" value="Chromosome"/>
</dbReference>
<dbReference type="AlphaFoldDB" id="A0A975JUY6"/>
<dbReference type="SUPFAM" id="SSF51905">
    <property type="entry name" value="FAD/NAD(P)-binding domain"/>
    <property type="match status" value="1"/>
</dbReference>
<dbReference type="InterPro" id="IPR051169">
    <property type="entry name" value="NADH-Q_oxidoreductase"/>
</dbReference>
<comment type="cofactor">
    <cofactor evidence="1">
        <name>FAD</name>
        <dbReference type="ChEBI" id="CHEBI:57692"/>
    </cofactor>
</comment>